<dbReference type="InterPro" id="IPR020616">
    <property type="entry name" value="Thiolase_N"/>
</dbReference>
<dbReference type="Pfam" id="PF02803">
    <property type="entry name" value="Thiolase_C"/>
    <property type="match status" value="1"/>
</dbReference>
<keyword evidence="3 4" id="KW-0012">Acyltransferase</keyword>
<evidence type="ECO:0000313" key="8">
    <source>
        <dbReference type="Proteomes" id="UP000632222"/>
    </source>
</evidence>
<dbReference type="NCBIfam" id="TIGR01930">
    <property type="entry name" value="AcCoA-C-Actrans"/>
    <property type="match status" value="1"/>
</dbReference>
<dbReference type="PANTHER" id="PTHR18919">
    <property type="entry name" value="ACETYL-COA C-ACYLTRANSFERASE"/>
    <property type="match status" value="1"/>
</dbReference>
<dbReference type="PROSITE" id="PS00099">
    <property type="entry name" value="THIOLASE_3"/>
    <property type="match status" value="1"/>
</dbReference>
<dbReference type="InterPro" id="IPR002155">
    <property type="entry name" value="Thiolase"/>
</dbReference>
<organism evidence="7 8">
    <name type="scientific">Deinococcus roseus</name>
    <dbReference type="NCBI Taxonomy" id="392414"/>
    <lineage>
        <taxon>Bacteria</taxon>
        <taxon>Thermotogati</taxon>
        <taxon>Deinococcota</taxon>
        <taxon>Deinococci</taxon>
        <taxon>Deinococcales</taxon>
        <taxon>Deinococcaceae</taxon>
        <taxon>Deinococcus</taxon>
    </lineage>
</organism>
<dbReference type="InterPro" id="IPR020617">
    <property type="entry name" value="Thiolase_C"/>
</dbReference>
<dbReference type="Pfam" id="PF00108">
    <property type="entry name" value="Thiolase_N"/>
    <property type="match status" value="1"/>
</dbReference>
<dbReference type="InterPro" id="IPR016039">
    <property type="entry name" value="Thiolase-like"/>
</dbReference>
<reference evidence="8" key="1">
    <citation type="journal article" date="2019" name="Int. J. Syst. Evol. Microbiol.">
        <title>The Global Catalogue of Microorganisms (GCM) 10K type strain sequencing project: providing services to taxonomists for standard genome sequencing and annotation.</title>
        <authorList>
            <consortium name="The Broad Institute Genomics Platform"/>
            <consortium name="The Broad Institute Genome Sequencing Center for Infectious Disease"/>
            <person name="Wu L."/>
            <person name="Ma J."/>
        </authorList>
    </citation>
    <scope>NUCLEOTIDE SEQUENCE [LARGE SCALE GENOMIC DNA]</scope>
    <source>
        <strain evidence="8">JCM 14370</strain>
    </source>
</reference>
<dbReference type="EMBL" id="BMOD01000043">
    <property type="protein sequence ID" value="GGJ58453.1"/>
    <property type="molecule type" value="Genomic_DNA"/>
</dbReference>
<dbReference type="PIRSF" id="PIRSF000429">
    <property type="entry name" value="Ac-CoA_Ac_transf"/>
    <property type="match status" value="1"/>
</dbReference>
<dbReference type="InterPro" id="IPR020613">
    <property type="entry name" value="Thiolase_CS"/>
</dbReference>
<evidence type="ECO:0000256" key="2">
    <source>
        <dbReference type="ARBA" id="ARBA00022679"/>
    </source>
</evidence>
<dbReference type="SUPFAM" id="SSF53901">
    <property type="entry name" value="Thiolase-like"/>
    <property type="match status" value="2"/>
</dbReference>
<evidence type="ECO:0000259" key="6">
    <source>
        <dbReference type="Pfam" id="PF02803"/>
    </source>
</evidence>
<proteinExistence type="inferred from homology"/>
<evidence type="ECO:0000259" key="5">
    <source>
        <dbReference type="Pfam" id="PF00108"/>
    </source>
</evidence>
<evidence type="ECO:0000313" key="7">
    <source>
        <dbReference type="EMBL" id="GGJ58453.1"/>
    </source>
</evidence>
<evidence type="ECO:0000256" key="1">
    <source>
        <dbReference type="ARBA" id="ARBA00010982"/>
    </source>
</evidence>
<dbReference type="InterPro" id="IPR020615">
    <property type="entry name" value="Thiolase_acyl_enz_int_AS"/>
</dbReference>
<keyword evidence="2 4" id="KW-0808">Transferase</keyword>
<dbReference type="PROSITE" id="PS00098">
    <property type="entry name" value="THIOLASE_1"/>
    <property type="match status" value="1"/>
</dbReference>
<sequence>MTDVVIVQARRTPIGTFLGAFRDTPAVTLGVQAARATLEGLPTGDLQDVIIGNVLQAGQGMNVARQVAVHAGLPHRVPAQTVNRVCGSGLQAIITAVHGIRCGDGQAYLAGGIENMSLAPHVMPALRQGVRLGHAEVRDTVLVDGLTDAFHHVHMGITAEHLARERGITRQDQDLFAAESHRRATEAREQGHFQAETLPVEVKGPRGQVLQVEHDEHIRPGTTPETLARLKPAFLPEGTVTAGNASGLNDGAALLYLASREYAEAQGLPILAEVVSYAAVGVDPMQMGIGPARAVPLALQKAGLSQQDISLFELNEAFAAQSLAVMQELALDDRQVNVTGGAIALGHPIGASGARVLVTLTHALRRTGGEFGVASLCIGGGMGIAVVVKAHH</sequence>
<keyword evidence="8" id="KW-1185">Reference proteome</keyword>
<comment type="similarity">
    <text evidence="1 4">Belongs to the thiolase-like superfamily. Thiolase family.</text>
</comment>
<evidence type="ECO:0000256" key="3">
    <source>
        <dbReference type="ARBA" id="ARBA00023315"/>
    </source>
</evidence>
<name>A0ABQ2DJ69_9DEIO</name>
<dbReference type="RefSeq" id="WP_189009051.1">
    <property type="nucleotide sequence ID" value="NZ_BMOD01000043.1"/>
</dbReference>
<dbReference type="InterPro" id="IPR020610">
    <property type="entry name" value="Thiolase_AS"/>
</dbReference>
<comment type="caution">
    <text evidence="7">The sequence shown here is derived from an EMBL/GenBank/DDBJ whole genome shotgun (WGS) entry which is preliminary data.</text>
</comment>
<dbReference type="PANTHER" id="PTHR18919:SF107">
    <property type="entry name" value="ACETYL-COA ACETYLTRANSFERASE, CYTOSOLIC"/>
    <property type="match status" value="1"/>
</dbReference>
<dbReference type="Gene3D" id="3.40.47.10">
    <property type="match status" value="2"/>
</dbReference>
<feature type="domain" description="Thiolase N-terminal" evidence="5">
    <location>
        <begin position="4"/>
        <end position="260"/>
    </location>
</feature>
<evidence type="ECO:0000256" key="4">
    <source>
        <dbReference type="RuleBase" id="RU003557"/>
    </source>
</evidence>
<protein>
    <submittedName>
        <fullName evidence="7">Acetyl-CoA acetyltransferase</fullName>
    </submittedName>
</protein>
<dbReference type="CDD" id="cd00751">
    <property type="entry name" value="thiolase"/>
    <property type="match status" value="1"/>
</dbReference>
<dbReference type="PROSITE" id="PS00737">
    <property type="entry name" value="THIOLASE_2"/>
    <property type="match status" value="1"/>
</dbReference>
<accession>A0ABQ2DJ69</accession>
<feature type="domain" description="Thiolase C-terminal" evidence="6">
    <location>
        <begin position="269"/>
        <end position="389"/>
    </location>
</feature>
<gene>
    <name evidence="7" type="ORF">GCM10008938_50690</name>
</gene>
<dbReference type="Proteomes" id="UP000632222">
    <property type="component" value="Unassembled WGS sequence"/>
</dbReference>